<feature type="compositionally biased region" description="Basic and acidic residues" evidence="1">
    <location>
        <begin position="641"/>
        <end position="653"/>
    </location>
</feature>
<dbReference type="InterPro" id="IPR039601">
    <property type="entry name" value="Rrn5"/>
</dbReference>
<dbReference type="EMBL" id="KZ825895">
    <property type="protein sequence ID" value="PYH93311.1"/>
    <property type="molecule type" value="Genomic_DNA"/>
</dbReference>
<sequence>TDDSFSDAPPKKPAAQPATATRRRAARRTRDQALQDLRASLPRESVEAYSEFLAQSIDHAPDAATAGGGNYNATQDGIVTWTPKEKEVLYHVLDRKGRDGIAEISRQIGTKSELEVQEHLKLLHRGLERQHLKARHTRTVILGDVPAAAEIGKRCCDALDSHARLVALEEQEAEDVAGKQKHHNLWIIDQTTAEDLGDRVKQQGVDPSANSSAHLTADLLNMEKWIRLSERCFMNFGGARLEDNWVNVAFAGETPSVTADAFADFYALAVSITRRLVQSALFFASSRLRNMRETGNQKACVVRARDVKTALDVLNMKRDRSDYWPGLARRCCLRVEDSRHLKGWKAVHLEHYEVEEILSGKMNFDSESERSVSRGVSRGRAQDRDTDAEDAADSDAGFEPSSPASSVPSSPMVSSNEQEQPVDAEDDHAEQVDQRTSRLEEADLWKLIGRSPPHNLEGQIRTGEAQDVPQRRPAGERKTKEELVDWRNRTLYRNEWEEFGEDFADLYEDISENRRKRRRLDEPTQSTSMNDDVVNDDSAADQVDNPDPDHPAREKTKENDMSADDYDYDSAVEQMDESPRAYDSPHEEEMSAEDYDESAPEQIDESPLAHGPQDRANDEMSAEGYDEYASEQIDSPPVSDHPPDYGNDDKMSVDETPGPHIIQATPEEGRQDESPTSALASHLIRHLESGQSGSWRTPHYAESVSASSDAISTPTRTRRRNPRPDDEVPASVDDQQSERVPSSSEDDYEDEVPLYSHGVSPIDSASE</sequence>
<dbReference type="GO" id="GO:0042790">
    <property type="term" value="P:nucleolar large rRNA transcription by RNA polymerase I"/>
    <property type="evidence" value="ECO:0007669"/>
    <property type="project" value="InterPro"/>
</dbReference>
<evidence type="ECO:0000313" key="2">
    <source>
        <dbReference type="EMBL" id="PYH93311.1"/>
    </source>
</evidence>
<proteinExistence type="predicted"/>
<dbReference type="PANTHER" id="PTHR28079">
    <property type="entry name" value="RNA POLYMERASE I-SPECIFIC TRANSCRIPTION INITIATION FACTOR RRN5"/>
    <property type="match status" value="1"/>
</dbReference>
<dbReference type="GO" id="GO:0001181">
    <property type="term" value="F:RNA polymerase I general transcription initiation factor activity"/>
    <property type="evidence" value="ECO:0007669"/>
    <property type="project" value="TreeGrafter"/>
</dbReference>
<feature type="region of interest" description="Disordered" evidence="1">
    <location>
        <begin position="501"/>
        <end position="767"/>
    </location>
</feature>
<feature type="compositionally biased region" description="Low complexity" evidence="1">
    <location>
        <begin position="400"/>
        <end position="415"/>
    </location>
</feature>
<feature type="compositionally biased region" description="Basic and acidic residues" evidence="1">
    <location>
        <begin position="547"/>
        <end position="560"/>
    </location>
</feature>
<dbReference type="InterPro" id="IPR009057">
    <property type="entry name" value="Homeodomain-like_sf"/>
</dbReference>
<evidence type="ECO:0000256" key="1">
    <source>
        <dbReference type="SAM" id="MobiDB-lite"/>
    </source>
</evidence>
<dbReference type="STRING" id="1448320.A0A319D7W5"/>
<feature type="compositionally biased region" description="Acidic residues" evidence="1">
    <location>
        <begin position="561"/>
        <end position="576"/>
    </location>
</feature>
<feature type="compositionally biased region" description="Basic and acidic residues" evidence="1">
    <location>
        <begin position="577"/>
        <end position="589"/>
    </location>
</feature>
<evidence type="ECO:0008006" key="4">
    <source>
        <dbReference type="Google" id="ProtNLM"/>
    </source>
</evidence>
<feature type="non-terminal residue" evidence="2">
    <location>
        <position position="1"/>
    </location>
</feature>
<accession>A0A319D7W5</accession>
<organism evidence="2 3">
    <name type="scientific">Aspergillus ellipticus CBS 707.79</name>
    <dbReference type="NCBI Taxonomy" id="1448320"/>
    <lineage>
        <taxon>Eukaryota</taxon>
        <taxon>Fungi</taxon>
        <taxon>Dikarya</taxon>
        <taxon>Ascomycota</taxon>
        <taxon>Pezizomycotina</taxon>
        <taxon>Eurotiomycetes</taxon>
        <taxon>Eurotiomycetidae</taxon>
        <taxon>Eurotiales</taxon>
        <taxon>Aspergillaceae</taxon>
        <taxon>Aspergillus</taxon>
        <taxon>Aspergillus subgen. Circumdati</taxon>
    </lineage>
</organism>
<name>A0A319D7W5_9EURO</name>
<dbReference type="Proteomes" id="UP000247810">
    <property type="component" value="Unassembled WGS sequence"/>
</dbReference>
<feature type="compositionally biased region" description="Basic and acidic residues" evidence="1">
    <location>
        <begin position="469"/>
        <end position="481"/>
    </location>
</feature>
<dbReference type="SUPFAM" id="SSF46689">
    <property type="entry name" value="Homeodomain-like"/>
    <property type="match status" value="1"/>
</dbReference>
<reference evidence="2 3" key="1">
    <citation type="submission" date="2018-02" db="EMBL/GenBank/DDBJ databases">
        <title>The genomes of Aspergillus section Nigri reveals drivers in fungal speciation.</title>
        <authorList>
            <consortium name="DOE Joint Genome Institute"/>
            <person name="Vesth T.C."/>
            <person name="Nybo J."/>
            <person name="Theobald S."/>
            <person name="Brandl J."/>
            <person name="Frisvad J.C."/>
            <person name="Nielsen K.F."/>
            <person name="Lyhne E.K."/>
            <person name="Kogle M.E."/>
            <person name="Kuo A."/>
            <person name="Riley R."/>
            <person name="Clum A."/>
            <person name="Nolan M."/>
            <person name="Lipzen A."/>
            <person name="Salamov A."/>
            <person name="Henrissat B."/>
            <person name="Wiebenga A."/>
            <person name="De vries R.P."/>
            <person name="Grigoriev I.V."/>
            <person name="Mortensen U.H."/>
            <person name="Andersen M.R."/>
            <person name="Baker S.E."/>
        </authorList>
    </citation>
    <scope>NUCLEOTIDE SEQUENCE [LARGE SCALE GENOMIC DNA]</scope>
    <source>
        <strain evidence="2 3">CBS 707.79</strain>
    </source>
</reference>
<feature type="compositionally biased region" description="Acidic residues" evidence="1">
    <location>
        <begin position="501"/>
        <end position="510"/>
    </location>
</feature>
<dbReference type="GO" id="GO:0000500">
    <property type="term" value="C:RNA polymerase I upstream activating factor complex"/>
    <property type="evidence" value="ECO:0007669"/>
    <property type="project" value="InterPro"/>
</dbReference>
<feature type="compositionally biased region" description="Acidic residues" evidence="1">
    <location>
        <begin position="590"/>
        <end position="604"/>
    </location>
</feature>
<dbReference type="AlphaFoldDB" id="A0A319D7W5"/>
<dbReference type="Gene3D" id="1.10.10.60">
    <property type="entry name" value="Homeodomain-like"/>
    <property type="match status" value="1"/>
</dbReference>
<feature type="compositionally biased region" description="Acidic residues" evidence="1">
    <location>
        <begin position="620"/>
        <end position="629"/>
    </location>
</feature>
<dbReference type="VEuPathDB" id="FungiDB:BO71DRAFT_399788"/>
<feature type="region of interest" description="Disordered" evidence="1">
    <location>
        <begin position="1"/>
        <end position="32"/>
    </location>
</feature>
<feature type="region of interest" description="Disordered" evidence="1">
    <location>
        <begin position="365"/>
        <end position="481"/>
    </location>
</feature>
<dbReference type="OrthoDB" id="2240312at2759"/>
<gene>
    <name evidence="2" type="ORF">BO71DRAFT_399788</name>
</gene>
<dbReference type="InterPro" id="IPR001005">
    <property type="entry name" value="SANT/Myb"/>
</dbReference>
<evidence type="ECO:0000313" key="3">
    <source>
        <dbReference type="Proteomes" id="UP000247810"/>
    </source>
</evidence>
<feature type="compositionally biased region" description="Basic and acidic residues" evidence="1">
    <location>
        <begin position="429"/>
        <end position="444"/>
    </location>
</feature>
<dbReference type="GO" id="GO:0000182">
    <property type="term" value="F:rDNA binding"/>
    <property type="evidence" value="ECO:0007669"/>
    <property type="project" value="TreeGrafter"/>
</dbReference>
<dbReference type="CDD" id="cd00167">
    <property type="entry name" value="SANT"/>
    <property type="match status" value="1"/>
</dbReference>
<protein>
    <recommendedName>
        <fullName evidence="4">Myb-like domain-containing protein</fullName>
    </recommendedName>
</protein>
<keyword evidence="3" id="KW-1185">Reference proteome</keyword>
<dbReference type="GO" id="GO:0006361">
    <property type="term" value="P:transcription initiation at RNA polymerase I promoter"/>
    <property type="evidence" value="ECO:0007669"/>
    <property type="project" value="TreeGrafter"/>
</dbReference>
<dbReference type="PANTHER" id="PTHR28079:SF1">
    <property type="entry name" value="RNA POLYMERASE I-SPECIFIC TRANSCRIPTION INITIATION FACTOR RRN5"/>
    <property type="match status" value="1"/>
</dbReference>